<dbReference type="Proteomes" id="UP000663851">
    <property type="component" value="Unassembled WGS sequence"/>
</dbReference>
<dbReference type="Proteomes" id="UP000663838">
    <property type="component" value="Unassembled WGS sequence"/>
</dbReference>
<dbReference type="Proteomes" id="UP000663872">
    <property type="component" value="Unassembled WGS sequence"/>
</dbReference>
<dbReference type="PANTHER" id="PTHR23055:SF178">
    <property type="entry name" value="NEUROCALCIN HOMOLOG"/>
    <property type="match status" value="1"/>
</dbReference>
<comment type="caution">
    <text evidence="10">The sequence shown here is derived from an EMBL/GenBank/DDBJ whole genome shotgun (WGS) entry which is preliminary data.</text>
</comment>
<dbReference type="EMBL" id="CAJNXB010003521">
    <property type="protein sequence ID" value="CAF3321567.1"/>
    <property type="molecule type" value="Genomic_DNA"/>
</dbReference>
<feature type="domain" description="EF-hand" evidence="7">
    <location>
        <begin position="145"/>
        <end position="180"/>
    </location>
</feature>
<protein>
    <recommendedName>
        <fullName evidence="7">EF-hand domain-containing protein</fullName>
    </recommendedName>
</protein>
<dbReference type="Gene3D" id="1.10.238.10">
    <property type="entry name" value="EF-hand"/>
    <property type="match status" value="1"/>
</dbReference>
<evidence type="ECO:0000313" key="12">
    <source>
        <dbReference type="EMBL" id="CAF3575860.1"/>
    </source>
</evidence>
<feature type="domain" description="EF-hand" evidence="7">
    <location>
        <begin position="62"/>
        <end position="97"/>
    </location>
</feature>
<dbReference type="EMBL" id="CAJNYD010000557">
    <property type="protein sequence ID" value="CAF3275119.1"/>
    <property type="molecule type" value="Genomic_DNA"/>
</dbReference>
<dbReference type="PRINTS" id="PR00450">
    <property type="entry name" value="RECOVERIN"/>
</dbReference>
<evidence type="ECO:0000256" key="1">
    <source>
        <dbReference type="ARBA" id="ARBA00006049"/>
    </source>
</evidence>
<proteinExistence type="inferred from homology"/>
<evidence type="ECO:0000313" key="10">
    <source>
        <dbReference type="EMBL" id="CAF3341645.1"/>
    </source>
</evidence>
<keyword evidence="6" id="KW-0449">Lipoprotein</keyword>
<dbReference type="EMBL" id="CAJOBO010002358">
    <property type="protein sequence ID" value="CAF4446600.1"/>
    <property type="molecule type" value="Genomic_DNA"/>
</dbReference>
<dbReference type="Proteomes" id="UP000663825">
    <property type="component" value="Unassembled WGS sequence"/>
</dbReference>
<dbReference type="Pfam" id="PF13499">
    <property type="entry name" value="EF-hand_7"/>
    <property type="match status" value="1"/>
</dbReference>
<evidence type="ECO:0000313" key="13">
    <source>
        <dbReference type="EMBL" id="CAF4446600.1"/>
    </source>
</evidence>
<dbReference type="PROSITE" id="PS00018">
    <property type="entry name" value="EF_HAND_1"/>
    <property type="match status" value="1"/>
</dbReference>
<organism evidence="10 17">
    <name type="scientific">Rotaria socialis</name>
    <dbReference type="NCBI Taxonomy" id="392032"/>
    <lineage>
        <taxon>Eukaryota</taxon>
        <taxon>Metazoa</taxon>
        <taxon>Spiralia</taxon>
        <taxon>Gnathifera</taxon>
        <taxon>Rotifera</taxon>
        <taxon>Eurotatoria</taxon>
        <taxon>Bdelloidea</taxon>
        <taxon>Philodinida</taxon>
        <taxon>Philodinidae</taxon>
        <taxon>Rotaria</taxon>
    </lineage>
</organism>
<dbReference type="AlphaFoldDB" id="A0A817VGL1"/>
<dbReference type="EMBL" id="CAJOBS010001288">
    <property type="protein sequence ID" value="CAF4713294.1"/>
    <property type="molecule type" value="Genomic_DNA"/>
</dbReference>
<dbReference type="InterPro" id="IPR011992">
    <property type="entry name" value="EF-hand-dom_pair"/>
</dbReference>
<dbReference type="InterPro" id="IPR018247">
    <property type="entry name" value="EF_Hand_1_Ca_BS"/>
</dbReference>
<dbReference type="EMBL" id="CAJNYV010000096">
    <property type="protein sequence ID" value="CAF3341645.1"/>
    <property type="molecule type" value="Genomic_DNA"/>
</dbReference>
<dbReference type="InterPro" id="IPR002048">
    <property type="entry name" value="EF_hand_dom"/>
</dbReference>
<keyword evidence="3" id="KW-0479">Metal-binding</keyword>
<evidence type="ECO:0000256" key="3">
    <source>
        <dbReference type="ARBA" id="ARBA00022723"/>
    </source>
</evidence>
<comment type="similarity">
    <text evidence="1">Belongs to the recoverin family.</text>
</comment>
<dbReference type="Proteomes" id="UP000663869">
    <property type="component" value="Unassembled WGS sequence"/>
</dbReference>
<feature type="domain" description="EF-hand" evidence="7">
    <location>
        <begin position="98"/>
        <end position="133"/>
    </location>
</feature>
<evidence type="ECO:0000313" key="11">
    <source>
        <dbReference type="EMBL" id="CAF3358328.1"/>
    </source>
</evidence>
<reference evidence="10" key="1">
    <citation type="submission" date="2021-02" db="EMBL/GenBank/DDBJ databases">
        <authorList>
            <person name="Nowell W R."/>
        </authorList>
    </citation>
    <scope>NUCLEOTIDE SEQUENCE</scope>
</reference>
<evidence type="ECO:0000313" key="15">
    <source>
        <dbReference type="EMBL" id="CAF4708407.1"/>
    </source>
</evidence>
<evidence type="ECO:0000313" key="8">
    <source>
        <dbReference type="EMBL" id="CAF3275119.1"/>
    </source>
</evidence>
<dbReference type="EMBL" id="CAJOBQ010001027">
    <property type="protein sequence ID" value="CAF4446757.1"/>
    <property type="molecule type" value="Genomic_DNA"/>
</dbReference>
<accession>A0A817VGL1</accession>
<name>A0A817VGL1_9BILA</name>
<dbReference type="EMBL" id="CAJNYT010000608">
    <property type="protein sequence ID" value="CAF3358328.1"/>
    <property type="molecule type" value="Genomic_DNA"/>
</dbReference>
<keyword evidence="5" id="KW-0106">Calcium</keyword>
<dbReference type="SMART" id="SM00054">
    <property type="entry name" value="EFh"/>
    <property type="match status" value="3"/>
</dbReference>
<dbReference type="Proteomes" id="UP000663833">
    <property type="component" value="Unassembled WGS sequence"/>
</dbReference>
<dbReference type="OrthoDB" id="191686at2759"/>
<dbReference type="Proteomes" id="UP000663848">
    <property type="component" value="Unassembled WGS sequence"/>
</dbReference>
<evidence type="ECO:0000313" key="17">
    <source>
        <dbReference type="Proteomes" id="UP000663865"/>
    </source>
</evidence>
<evidence type="ECO:0000256" key="6">
    <source>
        <dbReference type="ARBA" id="ARBA00023288"/>
    </source>
</evidence>
<keyword evidence="2" id="KW-0519">Myristate</keyword>
<dbReference type="PANTHER" id="PTHR23055">
    <property type="entry name" value="CALCIUM BINDING PROTEINS"/>
    <property type="match status" value="1"/>
</dbReference>
<evidence type="ECO:0000256" key="2">
    <source>
        <dbReference type="ARBA" id="ARBA00022707"/>
    </source>
</evidence>
<evidence type="ECO:0000259" key="7">
    <source>
        <dbReference type="PROSITE" id="PS50222"/>
    </source>
</evidence>
<evidence type="ECO:0000256" key="4">
    <source>
        <dbReference type="ARBA" id="ARBA00022737"/>
    </source>
</evidence>
<dbReference type="GO" id="GO:0005509">
    <property type="term" value="F:calcium ion binding"/>
    <property type="evidence" value="ECO:0007669"/>
    <property type="project" value="InterPro"/>
</dbReference>
<dbReference type="EMBL" id="CAJNYU010002675">
    <property type="protein sequence ID" value="CAF3575860.1"/>
    <property type="molecule type" value="Genomic_DNA"/>
</dbReference>
<dbReference type="SUPFAM" id="SSF47473">
    <property type="entry name" value="EF-hand"/>
    <property type="match status" value="1"/>
</dbReference>
<dbReference type="InterPro" id="IPR028846">
    <property type="entry name" value="Recoverin"/>
</dbReference>
<evidence type="ECO:0000313" key="9">
    <source>
        <dbReference type="EMBL" id="CAF3321567.1"/>
    </source>
</evidence>
<dbReference type="EMBL" id="CAJOBR010002852">
    <property type="protein sequence ID" value="CAF4708407.1"/>
    <property type="molecule type" value="Genomic_DNA"/>
</dbReference>
<evidence type="ECO:0000256" key="5">
    <source>
        <dbReference type="ARBA" id="ARBA00022837"/>
    </source>
</evidence>
<gene>
    <name evidence="12" type="ORF">FME351_LOCUS20694</name>
    <name evidence="11" type="ORF">GRG538_LOCUS6186</name>
    <name evidence="13" type="ORF">HFQ381_LOCUS23552</name>
    <name evidence="10" type="ORF">KIK155_LOCUS2762</name>
    <name evidence="8" type="ORF">LUA448_LOCUS6190</name>
    <name evidence="15" type="ORF">QYT958_LOCUS18208</name>
    <name evidence="9" type="ORF">TIS948_LOCUS20223</name>
    <name evidence="16" type="ORF">TOA249_LOCUS17798</name>
    <name evidence="14" type="ORF">TSG867_LOCUS16666</name>
</gene>
<keyword evidence="4" id="KW-0677">Repeat</keyword>
<sequence>MGSLHSRLADNVYESIGKYTELKRDDINAWEERFLQQCDLGSRTMNKEQFCKFYQDLRPSENVKRLSENVFRAFDLDGDHGISFSEFLIAYVATTEAPLEHKLRYAFNVYDLDHNSMIDRAEILFILHAMFQLLGMNDNKSNKYSYEQCADTIMKTLDINEDQCISKEEFIQGLLKDTFLQSLMNPFQNA</sequence>
<dbReference type="Proteomes" id="UP000663865">
    <property type="component" value="Unassembled WGS sequence"/>
</dbReference>
<dbReference type="PROSITE" id="PS50222">
    <property type="entry name" value="EF_HAND_2"/>
    <property type="match status" value="3"/>
</dbReference>
<evidence type="ECO:0000313" key="16">
    <source>
        <dbReference type="EMBL" id="CAF4713294.1"/>
    </source>
</evidence>
<dbReference type="Proteomes" id="UP000663862">
    <property type="component" value="Unassembled WGS sequence"/>
</dbReference>
<evidence type="ECO:0000313" key="14">
    <source>
        <dbReference type="EMBL" id="CAF4446757.1"/>
    </source>
</evidence>